<keyword evidence="6" id="KW-0175">Coiled coil</keyword>
<dbReference type="Pfam" id="PF01765">
    <property type="entry name" value="RRF"/>
    <property type="match status" value="1"/>
</dbReference>
<evidence type="ECO:0000259" key="7">
    <source>
        <dbReference type="Pfam" id="PF01765"/>
    </source>
</evidence>
<evidence type="ECO:0000256" key="2">
    <source>
        <dbReference type="ARBA" id="ARBA00005912"/>
    </source>
</evidence>
<dbReference type="CDD" id="cd00520">
    <property type="entry name" value="RRF"/>
    <property type="match status" value="1"/>
</dbReference>
<evidence type="ECO:0000313" key="9">
    <source>
        <dbReference type="Proteomes" id="UP000219573"/>
    </source>
</evidence>
<dbReference type="Proteomes" id="UP000219573">
    <property type="component" value="Unassembled WGS sequence"/>
</dbReference>
<dbReference type="FunFam" id="1.10.132.20:FF:000001">
    <property type="entry name" value="Ribosome-recycling factor"/>
    <property type="match status" value="1"/>
</dbReference>
<dbReference type="InterPro" id="IPR036191">
    <property type="entry name" value="RRF_sf"/>
</dbReference>
<dbReference type="Gene3D" id="3.30.1360.40">
    <property type="match status" value="1"/>
</dbReference>
<evidence type="ECO:0000256" key="6">
    <source>
        <dbReference type="SAM" id="Coils"/>
    </source>
</evidence>
<dbReference type="NCBIfam" id="TIGR00496">
    <property type="entry name" value="frr"/>
    <property type="match status" value="1"/>
</dbReference>
<evidence type="ECO:0000313" key="8">
    <source>
        <dbReference type="EMBL" id="SNY12614.1"/>
    </source>
</evidence>
<dbReference type="PANTHER" id="PTHR20982:SF3">
    <property type="entry name" value="MITOCHONDRIAL RIBOSOME RECYCLING FACTOR PSEUDO 1"/>
    <property type="match status" value="1"/>
</dbReference>
<dbReference type="GO" id="GO:0006415">
    <property type="term" value="P:translational termination"/>
    <property type="evidence" value="ECO:0007669"/>
    <property type="project" value="UniProtKB-UniRule"/>
</dbReference>
<sequence>MIKEVANQAKKDMDKVIENTKQEFTKIQTGRAKASLLDGIKADYYGAPTPINQMAKISAPEPRQLLVAPFDKTVIGDIEKAILKSDLGLNPNNDGDLIRINIPQLTEERRKQLVKVVKQKAEEGKISIRNLRREANSELEELEKEGEISEDNYRRGLDNIQEITDEYIAKIDSLLENKTADIMEV</sequence>
<dbReference type="InterPro" id="IPR023584">
    <property type="entry name" value="Ribosome_recyc_fac_dom"/>
</dbReference>
<feature type="coiled-coil region" evidence="6">
    <location>
        <begin position="125"/>
        <end position="152"/>
    </location>
</feature>
<keyword evidence="9" id="KW-1185">Reference proteome</keyword>
<protein>
    <recommendedName>
        <fullName evidence="5">Ribosome-recycling factor</fullName>
        <shortName evidence="5">RRF</shortName>
    </recommendedName>
    <alternativeName>
        <fullName evidence="5">Ribosome-releasing factor</fullName>
    </alternativeName>
</protein>
<comment type="subcellular location">
    <subcellularLocation>
        <location evidence="1 5">Cytoplasm</location>
    </subcellularLocation>
</comment>
<organism evidence="8 9">
    <name type="scientific">Orenia metallireducens</name>
    <dbReference type="NCBI Taxonomy" id="1413210"/>
    <lineage>
        <taxon>Bacteria</taxon>
        <taxon>Bacillati</taxon>
        <taxon>Bacillota</taxon>
        <taxon>Clostridia</taxon>
        <taxon>Halanaerobiales</taxon>
        <taxon>Halobacteroidaceae</taxon>
        <taxon>Orenia</taxon>
    </lineage>
</organism>
<dbReference type="GO" id="GO:0005737">
    <property type="term" value="C:cytoplasm"/>
    <property type="evidence" value="ECO:0007669"/>
    <property type="project" value="UniProtKB-SubCell"/>
</dbReference>
<evidence type="ECO:0000256" key="1">
    <source>
        <dbReference type="ARBA" id="ARBA00004496"/>
    </source>
</evidence>
<dbReference type="InterPro" id="IPR002661">
    <property type="entry name" value="Ribosome_recyc_fac"/>
</dbReference>
<dbReference type="PANTHER" id="PTHR20982">
    <property type="entry name" value="RIBOSOME RECYCLING FACTOR"/>
    <property type="match status" value="1"/>
</dbReference>
<evidence type="ECO:0000256" key="3">
    <source>
        <dbReference type="ARBA" id="ARBA00022490"/>
    </source>
</evidence>
<dbReference type="OrthoDB" id="9804006at2"/>
<dbReference type="Gene3D" id="1.10.132.20">
    <property type="entry name" value="Ribosome-recycling factor"/>
    <property type="match status" value="1"/>
</dbReference>
<comment type="function">
    <text evidence="5">Responsible for the release of ribosomes from messenger RNA at the termination of protein biosynthesis. May increase the efficiency of translation by recycling ribosomes from one round of translation to another.</text>
</comment>
<keyword evidence="4 5" id="KW-0648">Protein biosynthesis</keyword>
<dbReference type="GO" id="GO:0043023">
    <property type="term" value="F:ribosomal large subunit binding"/>
    <property type="evidence" value="ECO:0007669"/>
    <property type="project" value="TreeGrafter"/>
</dbReference>
<dbReference type="FunFam" id="3.30.1360.40:FF:000001">
    <property type="entry name" value="Ribosome-recycling factor"/>
    <property type="match status" value="1"/>
</dbReference>
<name>A0A285FP46_9FIRM</name>
<gene>
    <name evidence="5" type="primary">frr</name>
    <name evidence="8" type="ORF">SAMN06265827_102168</name>
</gene>
<dbReference type="STRING" id="1413210.U472_06455"/>
<dbReference type="RefSeq" id="WP_097016429.1">
    <property type="nucleotide sequence ID" value="NZ_OBDZ01000002.1"/>
</dbReference>
<keyword evidence="3 5" id="KW-0963">Cytoplasm</keyword>
<comment type="similarity">
    <text evidence="2 5">Belongs to the RRF family.</text>
</comment>
<dbReference type="AlphaFoldDB" id="A0A285FP46"/>
<evidence type="ECO:0000256" key="5">
    <source>
        <dbReference type="HAMAP-Rule" id="MF_00040"/>
    </source>
</evidence>
<feature type="domain" description="Ribosome recycling factor" evidence="7">
    <location>
        <begin position="21"/>
        <end position="183"/>
    </location>
</feature>
<dbReference type="SUPFAM" id="SSF55194">
    <property type="entry name" value="Ribosome recycling factor, RRF"/>
    <property type="match status" value="1"/>
</dbReference>
<reference evidence="9" key="1">
    <citation type="submission" date="2017-09" db="EMBL/GenBank/DDBJ databases">
        <authorList>
            <person name="Varghese N."/>
            <person name="Submissions S."/>
        </authorList>
    </citation>
    <scope>NUCLEOTIDE SEQUENCE [LARGE SCALE GENOMIC DNA]</scope>
    <source>
        <strain evidence="9">MSL47</strain>
    </source>
</reference>
<proteinExistence type="inferred from homology"/>
<evidence type="ECO:0000256" key="4">
    <source>
        <dbReference type="ARBA" id="ARBA00022917"/>
    </source>
</evidence>
<dbReference type="EMBL" id="OBDZ01000002">
    <property type="protein sequence ID" value="SNY12614.1"/>
    <property type="molecule type" value="Genomic_DNA"/>
</dbReference>
<accession>A0A285FP46</accession>
<dbReference type="HAMAP" id="MF_00040">
    <property type="entry name" value="RRF"/>
    <property type="match status" value="1"/>
</dbReference>